<proteinExistence type="predicted"/>
<sequence>MLFIWLGIFSAVTFVLSLLLLPWFVSRIPVDYFTRPPTSHGWQVMLQPRALVRNVLGLPVLLAGVAMLVLPGQGILTILIGLGIMNFPGKFAIERWFVERKGVLTAINWIRQKTKHPPLQI</sequence>
<protein>
    <recommendedName>
        <fullName evidence="3">Transmembrane protein (PGPGW)</fullName>
    </recommendedName>
</protein>
<evidence type="ECO:0008006" key="3">
    <source>
        <dbReference type="Google" id="ProtNLM"/>
    </source>
</evidence>
<accession>A0A1Y1QBT2</accession>
<dbReference type="Proteomes" id="UP000192491">
    <property type="component" value="Unassembled WGS sequence"/>
</dbReference>
<gene>
    <name evidence="1" type="ORF">BWK73_43625</name>
</gene>
<dbReference type="AlphaFoldDB" id="A0A1Y1QBT2"/>
<reference evidence="1 2" key="1">
    <citation type="submission" date="2017-01" db="EMBL/GenBank/DDBJ databases">
        <title>Novel large sulfur bacteria in the metagenomes of groundwater-fed chemosynthetic microbial mats in the Lake Huron basin.</title>
        <authorList>
            <person name="Sharrar A.M."/>
            <person name="Flood B.E."/>
            <person name="Bailey J.V."/>
            <person name="Jones D.S."/>
            <person name="Biddanda B."/>
            <person name="Ruberg S.A."/>
            <person name="Marcus D.N."/>
            <person name="Dick G.J."/>
        </authorList>
    </citation>
    <scope>NUCLEOTIDE SEQUENCE [LARGE SCALE GENOMIC DNA]</scope>
    <source>
        <strain evidence="1">A8</strain>
    </source>
</reference>
<dbReference type="InterPro" id="IPR019099">
    <property type="entry name" value="Uncharacterised_PGPGW_TM"/>
</dbReference>
<organism evidence="1 2">
    <name type="scientific">Thiothrix lacustris</name>
    <dbReference type="NCBI Taxonomy" id="525917"/>
    <lineage>
        <taxon>Bacteria</taxon>
        <taxon>Pseudomonadati</taxon>
        <taxon>Pseudomonadota</taxon>
        <taxon>Gammaproteobacteria</taxon>
        <taxon>Thiotrichales</taxon>
        <taxon>Thiotrichaceae</taxon>
        <taxon>Thiothrix</taxon>
    </lineage>
</organism>
<evidence type="ECO:0000313" key="1">
    <source>
        <dbReference type="EMBL" id="OQX02178.1"/>
    </source>
</evidence>
<dbReference type="EMBL" id="MTEJ01000511">
    <property type="protein sequence ID" value="OQX02178.1"/>
    <property type="molecule type" value="Genomic_DNA"/>
</dbReference>
<dbReference type="Pfam" id="PF09656">
    <property type="entry name" value="PGPGW"/>
    <property type="match status" value="1"/>
</dbReference>
<comment type="caution">
    <text evidence="1">The sequence shown here is derived from an EMBL/GenBank/DDBJ whole genome shotgun (WGS) entry which is preliminary data.</text>
</comment>
<name>A0A1Y1QBT2_9GAMM</name>
<evidence type="ECO:0000313" key="2">
    <source>
        <dbReference type="Proteomes" id="UP000192491"/>
    </source>
</evidence>